<proteinExistence type="predicted"/>
<keyword evidence="7" id="KW-1185">Reference proteome</keyword>
<dbReference type="PANTHER" id="PTHR47974">
    <property type="entry name" value="OS07G0415500 PROTEIN"/>
    <property type="match status" value="1"/>
</dbReference>
<evidence type="ECO:0000313" key="6">
    <source>
        <dbReference type="EMBL" id="MBA0638367.1"/>
    </source>
</evidence>
<evidence type="ECO:0000256" key="2">
    <source>
        <dbReference type="ARBA" id="ARBA00022692"/>
    </source>
</evidence>
<evidence type="ECO:0000256" key="1">
    <source>
        <dbReference type="ARBA" id="ARBA00004167"/>
    </source>
</evidence>
<dbReference type="EMBL" id="JABFAC010250434">
    <property type="protein sequence ID" value="MBA0638367.1"/>
    <property type="molecule type" value="Genomic_DNA"/>
</dbReference>
<dbReference type="PANTHER" id="PTHR47974:SF4">
    <property type="entry name" value="RECEPTOR-LIKE SERINE_THREONINE-PROTEIN KINASE"/>
    <property type="match status" value="1"/>
</dbReference>
<evidence type="ECO:0000256" key="5">
    <source>
        <dbReference type="ARBA" id="ARBA00023136"/>
    </source>
</evidence>
<accession>A0A7J8TJJ2</accession>
<evidence type="ECO:0000313" key="7">
    <source>
        <dbReference type="Proteomes" id="UP000593561"/>
    </source>
</evidence>
<keyword evidence="2" id="KW-0812">Transmembrane</keyword>
<gene>
    <name evidence="6" type="ORF">Godav_022001</name>
</gene>
<dbReference type="Proteomes" id="UP000593561">
    <property type="component" value="Unassembled WGS sequence"/>
</dbReference>
<organism evidence="6 7">
    <name type="scientific">Gossypium davidsonii</name>
    <name type="common">Davidson's cotton</name>
    <name type="synonym">Gossypium klotzschianum subsp. davidsonii</name>
    <dbReference type="NCBI Taxonomy" id="34287"/>
    <lineage>
        <taxon>Eukaryota</taxon>
        <taxon>Viridiplantae</taxon>
        <taxon>Streptophyta</taxon>
        <taxon>Embryophyta</taxon>
        <taxon>Tracheophyta</taxon>
        <taxon>Spermatophyta</taxon>
        <taxon>Magnoliopsida</taxon>
        <taxon>eudicotyledons</taxon>
        <taxon>Gunneridae</taxon>
        <taxon>Pentapetalae</taxon>
        <taxon>rosids</taxon>
        <taxon>malvids</taxon>
        <taxon>Malvales</taxon>
        <taxon>Malvaceae</taxon>
        <taxon>Malvoideae</taxon>
        <taxon>Gossypium</taxon>
    </lineage>
</organism>
<keyword evidence="3" id="KW-0732">Signal</keyword>
<comment type="subcellular location">
    <subcellularLocation>
        <location evidence="1">Membrane</location>
        <topology evidence="1">Single-pass membrane protein</topology>
    </subcellularLocation>
</comment>
<dbReference type="AlphaFoldDB" id="A0A7J8TJJ2"/>
<name>A0A7J8TJJ2_GOSDV</name>
<evidence type="ECO:0000256" key="3">
    <source>
        <dbReference type="ARBA" id="ARBA00022729"/>
    </source>
</evidence>
<protein>
    <submittedName>
        <fullName evidence="6">Uncharacterized protein</fullName>
    </submittedName>
</protein>
<dbReference type="GO" id="GO:0016020">
    <property type="term" value="C:membrane"/>
    <property type="evidence" value="ECO:0007669"/>
    <property type="project" value="UniProtKB-SubCell"/>
</dbReference>
<keyword evidence="5" id="KW-0472">Membrane</keyword>
<evidence type="ECO:0000256" key="4">
    <source>
        <dbReference type="ARBA" id="ARBA00022989"/>
    </source>
</evidence>
<sequence>MADPSNWKKCYKPRFNKTYSGSQQLKTFVEIPHVDFYGYYIDHYINKTLDWGKNVCMNDSSCEALDYNKIKGEGKCLLEAALFNGDKSPNLKRKTDDDRVFFYVRSQGSWLLFKIHDVSDVVKEGYRMITSQFRKFSYSELRKAVKLWPAMQHGTSSKLTTRPVTAKQLELQH</sequence>
<reference evidence="6 7" key="1">
    <citation type="journal article" date="2019" name="Genome Biol. Evol.">
        <title>Insights into the evolution of the New World diploid cottons (Gossypium, subgenus Houzingenia) based on genome sequencing.</title>
        <authorList>
            <person name="Grover C.E."/>
            <person name="Arick M.A. 2nd"/>
            <person name="Thrash A."/>
            <person name="Conover J.L."/>
            <person name="Sanders W.S."/>
            <person name="Peterson D.G."/>
            <person name="Frelichowski J.E."/>
            <person name="Scheffler J.A."/>
            <person name="Scheffler B.E."/>
            <person name="Wendel J.F."/>
        </authorList>
    </citation>
    <scope>NUCLEOTIDE SEQUENCE [LARGE SCALE GENOMIC DNA]</scope>
    <source>
        <strain evidence="6">27</strain>
        <tissue evidence="6">Leaf</tissue>
    </source>
</reference>
<keyword evidence="4" id="KW-1133">Transmembrane helix</keyword>
<comment type="caution">
    <text evidence="6">The sequence shown here is derived from an EMBL/GenBank/DDBJ whole genome shotgun (WGS) entry which is preliminary data.</text>
</comment>